<name>A0AAD8VPY2_LOLMU</name>
<dbReference type="InterPro" id="IPR039537">
    <property type="entry name" value="Retrotran_Ty1/copia-like"/>
</dbReference>
<feature type="region of interest" description="Disordered" evidence="2">
    <location>
        <begin position="990"/>
        <end position="1041"/>
    </location>
</feature>
<dbReference type="PANTHER" id="PTHR42648">
    <property type="entry name" value="TRANSPOSASE, PUTATIVE-RELATED"/>
    <property type="match status" value="1"/>
</dbReference>
<dbReference type="Gene3D" id="4.10.60.10">
    <property type="entry name" value="Zinc finger, CCHC-type"/>
    <property type="match status" value="1"/>
</dbReference>
<dbReference type="InterPro" id="IPR012337">
    <property type="entry name" value="RNaseH-like_sf"/>
</dbReference>
<gene>
    <name evidence="5" type="ORF">QYE76_036201</name>
</gene>
<evidence type="ECO:0000256" key="1">
    <source>
        <dbReference type="PROSITE-ProRule" id="PRU00047"/>
    </source>
</evidence>
<keyword evidence="6" id="KW-1185">Reference proteome</keyword>
<accession>A0AAD8VPY2</accession>
<feature type="domain" description="Integrase catalytic" evidence="4">
    <location>
        <begin position="351"/>
        <end position="458"/>
    </location>
</feature>
<dbReference type="Pfam" id="PF00098">
    <property type="entry name" value="zf-CCHC"/>
    <property type="match status" value="1"/>
</dbReference>
<dbReference type="InterPro" id="IPR001584">
    <property type="entry name" value="Integrase_cat-core"/>
</dbReference>
<dbReference type="Gene3D" id="3.30.420.10">
    <property type="entry name" value="Ribonuclease H-like superfamily/Ribonuclease H"/>
    <property type="match status" value="2"/>
</dbReference>
<dbReference type="Pfam" id="PF14223">
    <property type="entry name" value="Retrotran_gag_2"/>
    <property type="match status" value="1"/>
</dbReference>
<keyword evidence="1" id="KW-0862">Zinc</keyword>
<feature type="region of interest" description="Disordered" evidence="2">
    <location>
        <begin position="587"/>
        <end position="759"/>
    </location>
</feature>
<keyword evidence="1" id="KW-0863">Zinc-finger</keyword>
<dbReference type="InterPro" id="IPR036875">
    <property type="entry name" value="Znf_CCHC_sf"/>
</dbReference>
<proteinExistence type="predicted"/>
<evidence type="ECO:0000313" key="5">
    <source>
        <dbReference type="EMBL" id="KAK1612528.1"/>
    </source>
</evidence>
<dbReference type="Proteomes" id="UP001231189">
    <property type="component" value="Unassembled WGS sequence"/>
</dbReference>
<keyword evidence="1" id="KW-0479">Metal-binding</keyword>
<feature type="compositionally biased region" description="Basic and acidic residues" evidence="2">
    <location>
        <begin position="1029"/>
        <end position="1041"/>
    </location>
</feature>
<dbReference type="PROSITE" id="PS50158">
    <property type="entry name" value="ZF_CCHC"/>
    <property type="match status" value="1"/>
</dbReference>
<evidence type="ECO:0000259" key="3">
    <source>
        <dbReference type="PROSITE" id="PS50158"/>
    </source>
</evidence>
<dbReference type="GO" id="GO:0015074">
    <property type="term" value="P:DNA integration"/>
    <property type="evidence" value="ECO:0007669"/>
    <property type="project" value="InterPro"/>
</dbReference>
<feature type="domain" description="CCHC-type" evidence="3">
    <location>
        <begin position="268"/>
        <end position="284"/>
    </location>
</feature>
<dbReference type="GO" id="GO:0008270">
    <property type="term" value="F:zinc ion binding"/>
    <property type="evidence" value="ECO:0007669"/>
    <property type="project" value="UniProtKB-KW"/>
</dbReference>
<dbReference type="InterPro" id="IPR001878">
    <property type="entry name" value="Znf_CCHC"/>
</dbReference>
<feature type="compositionally biased region" description="Low complexity" evidence="2">
    <location>
        <begin position="602"/>
        <end position="623"/>
    </location>
</feature>
<dbReference type="PANTHER" id="PTHR42648:SF25">
    <property type="entry name" value="RNA-DIRECTED DNA POLYMERASE"/>
    <property type="match status" value="1"/>
</dbReference>
<dbReference type="SUPFAM" id="SSF53098">
    <property type="entry name" value="Ribonuclease H-like"/>
    <property type="match status" value="1"/>
</dbReference>
<evidence type="ECO:0000259" key="4">
    <source>
        <dbReference type="PROSITE" id="PS50994"/>
    </source>
</evidence>
<feature type="region of interest" description="Disordered" evidence="2">
    <location>
        <begin position="771"/>
        <end position="795"/>
    </location>
</feature>
<dbReference type="SUPFAM" id="SSF57756">
    <property type="entry name" value="Retrovirus zinc finger-like domains"/>
    <property type="match status" value="1"/>
</dbReference>
<dbReference type="SMART" id="SM00343">
    <property type="entry name" value="ZnF_C2HC"/>
    <property type="match status" value="1"/>
</dbReference>
<dbReference type="AlphaFoldDB" id="A0AAD8VPY2"/>
<protein>
    <recommendedName>
        <fullName evidence="7">CCHC-type domain-containing protein</fullName>
    </recommendedName>
</protein>
<sequence length="1041" mass="114276">MTKEVGESSGAAASVSTQYPQYIRDNYTVWATTMMWALESNEVWEAVDPGGDEFIKDAPKYRKDRQALTAICSVMPMDVKQHLISKTSAKEVWETIKTLNLGHARVREAALQTLQKQYENLEMGVDETLDAFASRVATLVNGIRALDEKLEEISIVRRFLRAALPRYLSVVSAIEQCVDLKTLTMDDLVGRLKAHDERMKITYGDAVPEEHVMLTRAQWESVVTKEKGDKAYDRRSDEEVSRPAKKYIAGEDEDDAPPRRKFDIKKVRCHNCGKLGHFKVDCRKPPKPKERALIAQEGDDGPMMLMLEVCEQKDEEKLPPPSPVMEIVMDHGLPCVDHVDKLCDEGVVEKLRSAPYPRETMFEASEALELVHGDICGPISPATPSGNEYFMLVVDDLSQYMWIVLLKSKDQGLQAFEKIKEAGEVKARAKKSLRIDRGGELKHTVVAMARSMMESKGLPEKFWGEAVNTAVYLLNRAPTRSVVGGTPYEAWYGRKPAVDHLRTFGCVAHVKTVSSHKRNLADRSTPMIMTGYEEGSKAYRLCNPSTNKVIVACDVVFEEDLSWIWDSTEPVHDKIFAVNCNSDFQHADDQSRTGVGVSGDNASTPARTASTTSGTGTRGESPPLQSGTSPGVGMSPRDTPPGNPTGARTRDIPRGSPGSRTSSRWPATELHWSTARASARRGLEACGPEGSSSPARAGAIPRDQDPGGALGDGPERSGMSGGVPLGGSLQLAMLGPEKMPTGEPHGVTGAIPEGKEDASCGDWAQVLPEKPVRSLGGASSEGPEEGGLTSSANRHDWNSHVAALTGPEKRAIPAQAAPDGMEVDIPARNKQPHYACLQLIDLATGELPRTSMHDGQKNQLDLHRPSGKYLASVAISCSMYVSVNLDEKVLRGDHICESQGSDVEPRLGIEGSTSEETSAVSGAEEYVVPSPTALEMRRLRPTRARMRRVLDYYPKKEIRTVNNPVKMKHKKTCLFIKVPVKAEDVDKEDCRREAQKKPTKGKSVAWVPREAAKAMPRKTPAQSSWRIWDPGRGEEHVVLRG</sequence>
<dbReference type="InterPro" id="IPR057670">
    <property type="entry name" value="SH3_retrovirus"/>
</dbReference>
<dbReference type="Pfam" id="PF25597">
    <property type="entry name" value="SH3_retrovirus"/>
    <property type="match status" value="1"/>
</dbReference>
<evidence type="ECO:0000256" key="2">
    <source>
        <dbReference type="SAM" id="MobiDB-lite"/>
    </source>
</evidence>
<dbReference type="InterPro" id="IPR036397">
    <property type="entry name" value="RNaseH_sf"/>
</dbReference>
<evidence type="ECO:0008006" key="7">
    <source>
        <dbReference type="Google" id="ProtNLM"/>
    </source>
</evidence>
<feature type="compositionally biased region" description="Polar residues" evidence="2">
    <location>
        <begin position="911"/>
        <end position="920"/>
    </location>
</feature>
<evidence type="ECO:0000313" key="6">
    <source>
        <dbReference type="Proteomes" id="UP001231189"/>
    </source>
</evidence>
<dbReference type="GO" id="GO:0003676">
    <property type="term" value="F:nucleic acid binding"/>
    <property type="evidence" value="ECO:0007669"/>
    <property type="project" value="InterPro"/>
</dbReference>
<organism evidence="5 6">
    <name type="scientific">Lolium multiflorum</name>
    <name type="common">Italian ryegrass</name>
    <name type="synonym">Lolium perenne subsp. multiflorum</name>
    <dbReference type="NCBI Taxonomy" id="4521"/>
    <lineage>
        <taxon>Eukaryota</taxon>
        <taxon>Viridiplantae</taxon>
        <taxon>Streptophyta</taxon>
        <taxon>Embryophyta</taxon>
        <taxon>Tracheophyta</taxon>
        <taxon>Spermatophyta</taxon>
        <taxon>Magnoliopsida</taxon>
        <taxon>Liliopsida</taxon>
        <taxon>Poales</taxon>
        <taxon>Poaceae</taxon>
        <taxon>BOP clade</taxon>
        <taxon>Pooideae</taxon>
        <taxon>Poodae</taxon>
        <taxon>Poeae</taxon>
        <taxon>Poeae Chloroplast Group 2 (Poeae type)</taxon>
        <taxon>Loliodinae</taxon>
        <taxon>Loliinae</taxon>
        <taxon>Lolium</taxon>
    </lineage>
</organism>
<feature type="region of interest" description="Disordered" evidence="2">
    <location>
        <begin position="901"/>
        <end position="924"/>
    </location>
</feature>
<feature type="compositionally biased region" description="Low complexity" evidence="2">
    <location>
        <begin position="654"/>
        <end position="664"/>
    </location>
</feature>
<comment type="caution">
    <text evidence="5">The sequence shown here is derived from an EMBL/GenBank/DDBJ whole genome shotgun (WGS) entry which is preliminary data.</text>
</comment>
<dbReference type="PROSITE" id="PS50994">
    <property type="entry name" value="INTEGRASE"/>
    <property type="match status" value="1"/>
</dbReference>
<dbReference type="EMBL" id="JAUUTY010000007">
    <property type="protein sequence ID" value="KAK1612528.1"/>
    <property type="molecule type" value="Genomic_DNA"/>
</dbReference>
<reference evidence="5" key="1">
    <citation type="submission" date="2023-07" db="EMBL/GenBank/DDBJ databases">
        <title>A chromosome-level genome assembly of Lolium multiflorum.</title>
        <authorList>
            <person name="Chen Y."/>
            <person name="Copetti D."/>
            <person name="Kolliker R."/>
            <person name="Studer B."/>
        </authorList>
    </citation>
    <scope>NUCLEOTIDE SEQUENCE</scope>
    <source>
        <strain evidence="5">02402/16</strain>
        <tissue evidence="5">Leaf</tissue>
    </source>
</reference>